<evidence type="ECO:0000313" key="12">
    <source>
        <dbReference type="Proteomes" id="UP000003900"/>
    </source>
</evidence>
<organism evidence="11 12">
    <name type="scientific">Paenibacillus dendritiformis C454</name>
    <dbReference type="NCBI Taxonomy" id="1131935"/>
    <lineage>
        <taxon>Bacteria</taxon>
        <taxon>Bacillati</taxon>
        <taxon>Bacillota</taxon>
        <taxon>Bacilli</taxon>
        <taxon>Bacillales</taxon>
        <taxon>Paenibacillaceae</taxon>
        <taxon>Paenibacillus</taxon>
    </lineage>
</organism>
<dbReference type="GO" id="GO:0005524">
    <property type="term" value="F:ATP binding"/>
    <property type="evidence" value="ECO:0007669"/>
    <property type="project" value="UniProtKB-KW"/>
</dbReference>
<dbReference type="Gene3D" id="3.40.50.300">
    <property type="entry name" value="P-loop containing nucleotide triphosphate hydrolases"/>
    <property type="match status" value="1"/>
</dbReference>
<comment type="subcellular location">
    <subcellularLocation>
        <location evidence="1">Cell membrane</location>
        <topology evidence="1">Peripheral membrane protein</topology>
    </subcellularLocation>
</comment>
<comment type="caution">
    <text evidence="11">The sequence shown here is derived from an EMBL/GenBank/DDBJ whole genome shotgun (WGS) entry which is preliminary data.</text>
</comment>
<keyword evidence="7" id="KW-0408">Iron</keyword>
<dbReference type="SUPFAM" id="SSF52540">
    <property type="entry name" value="P-loop containing nucleoside triphosphate hydrolases"/>
    <property type="match status" value="1"/>
</dbReference>
<protein>
    <submittedName>
        <fullName evidence="11">Iron(III)-siderophore transporter ATP binding protein</fullName>
    </submittedName>
</protein>
<name>H3SKA6_9BACL</name>
<dbReference type="InterPro" id="IPR027417">
    <property type="entry name" value="P-loop_NTPase"/>
</dbReference>
<dbReference type="PANTHER" id="PTHR42771">
    <property type="entry name" value="IRON(3+)-HYDROXAMATE IMPORT ATP-BINDING PROTEIN FHUC"/>
    <property type="match status" value="1"/>
</dbReference>
<dbReference type="STRING" id="1131935.PDENDC454_19950"/>
<dbReference type="InterPro" id="IPR051535">
    <property type="entry name" value="Siderophore_ABC-ATPase"/>
</dbReference>
<keyword evidence="6" id="KW-0067">ATP-binding</keyword>
<proteinExistence type="predicted"/>
<evidence type="ECO:0000256" key="5">
    <source>
        <dbReference type="ARBA" id="ARBA00022741"/>
    </source>
</evidence>
<dbReference type="CDD" id="cd03214">
    <property type="entry name" value="ABC_Iron-Siderophores_B12_Hemin"/>
    <property type="match status" value="1"/>
</dbReference>
<evidence type="ECO:0000256" key="9">
    <source>
        <dbReference type="ARBA" id="ARBA00023136"/>
    </source>
</evidence>
<keyword evidence="4" id="KW-0410">Iron transport</keyword>
<evidence type="ECO:0000256" key="1">
    <source>
        <dbReference type="ARBA" id="ARBA00004202"/>
    </source>
</evidence>
<dbReference type="InterPro" id="IPR003439">
    <property type="entry name" value="ABC_transporter-like_ATP-bd"/>
</dbReference>
<dbReference type="InterPro" id="IPR017871">
    <property type="entry name" value="ABC_transporter-like_CS"/>
</dbReference>
<sequence>MPNGRRMRNENGEGKSMSMIQTKSLTLAYGDVPIIDNLTLSIPEGQITVLIGSNGCGKSTLLRSLARLLKPEQGSVLLDGKDIHQSSTKAVARKLAMLPQGPTAPEGLTVLQLVKQGRYPYQSWLKQWSEEDERLVRHALQVTGVESLADRPVDSLSGGQRQRAWIAMTLAQNTDVILLDEPTTYLDMSHQIEILDLLYELNQNEGRTIVMVLHDLNLACRYAHHIIAVRDKGVYAQGAPEDVLTPQMVRDVFCMDCIICDDPLFGTPMCVPRGKGRICGDRCERKDECKTNNLLATHAG</sequence>
<dbReference type="PROSITE" id="PS50893">
    <property type="entry name" value="ABC_TRANSPORTER_2"/>
    <property type="match status" value="1"/>
</dbReference>
<dbReference type="GO" id="GO:0006826">
    <property type="term" value="P:iron ion transport"/>
    <property type="evidence" value="ECO:0007669"/>
    <property type="project" value="UniProtKB-KW"/>
</dbReference>
<dbReference type="PANTHER" id="PTHR42771:SF2">
    <property type="entry name" value="IRON(3+)-HYDROXAMATE IMPORT ATP-BINDING PROTEIN FHUC"/>
    <property type="match status" value="1"/>
</dbReference>
<dbReference type="Proteomes" id="UP000003900">
    <property type="component" value="Unassembled WGS sequence"/>
</dbReference>
<evidence type="ECO:0000256" key="4">
    <source>
        <dbReference type="ARBA" id="ARBA00022496"/>
    </source>
</evidence>
<evidence type="ECO:0000256" key="6">
    <source>
        <dbReference type="ARBA" id="ARBA00022840"/>
    </source>
</evidence>
<keyword evidence="3" id="KW-1003">Cell membrane</keyword>
<dbReference type="GO" id="GO:0005886">
    <property type="term" value="C:plasma membrane"/>
    <property type="evidence" value="ECO:0007669"/>
    <property type="project" value="UniProtKB-SubCell"/>
</dbReference>
<keyword evidence="12" id="KW-1185">Reference proteome</keyword>
<keyword evidence="2" id="KW-0813">Transport</keyword>
<dbReference type="PROSITE" id="PS00211">
    <property type="entry name" value="ABC_TRANSPORTER_1"/>
    <property type="match status" value="1"/>
</dbReference>
<dbReference type="AlphaFoldDB" id="H3SKA6"/>
<gene>
    <name evidence="11" type="ORF">PDENDC454_19950</name>
</gene>
<evidence type="ECO:0000256" key="8">
    <source>
        <dbReference type="ARBA" id="ARBA00023065"/>
    </source>
</evidence>
<accession>H3SKA6</accession>
<evidence type="ECO:0000313" key="11">
    <source>
        <dbReference type="EMBL" id="EHQ60498.1"/>
    </source>
</evidence>
<feature type="domain" description="ABC transporter" evidence="10">
    <location>
        <begin position="20"/>
        <end position="256"/>
    </location>
</feature>
<dbReference type="SMART" id="SM00382">
    <property type="entry name" value="AAA"/>
    <property type="match status" value="1"/>
</dbReference>
<evidence type="ECO:0000256" key="3">
    <source>
        <dbReference type="ARBA" id="ARBA00022475"/>
    </source>
</evidence>
<evidence type="ECO:0000256" key="7">
    <source>
        <dbReference type="ARBA" id="ARBA00023004"/>
    </source>
</evidence>
<keyword evidence="5" id="KW-0547">Nucleotide-binding</keyword>
<dbReference type="PATRIC" id="fig|1131935.3.peg.4151"/>
<dbReference type="Pfam" id="PF00005">
    <property type="entry name" value="ABC_tran"/>
    <property type="match status" value="1"/>
</dbReference>
<dbReference type="EMBL" id="AHKH01000067">
    <property type="protein sequence ID" value="EHQ60498.1"/>
    <property type="molecule type" value="Genomic_DNA"/>
</dbReference>
<evidence type="ECO:0000256" key="2">
    <source>
        <dbReference type="ARBA" id="ARBA00022448"/>
    </source>
</evidence>
<dbReference type="FunFam" id="3.40.50.300:FF:000134">
    <property type="entry name" value="Iron-enterobactin ABC transporter ATP-binding protein"/>
    <property type="match status" value="1"/>
</dbReference>
<keyword evidence="8" id="KW-0406">Ion transport</keyword>
<evidence type="ECO:0000259" key="10">
    <source>
        <dbReference type="PROSITE" id="PS50893"/>
    </source>
</evidence>
<reference evidence="11 12" key="1">
    <citation type="journal article" date="2012" name="J. Bacteriol.">
        <title>Genome Sequence of the Pattern-Forming Social Bacterium Paenibacillus dendritiformis C454 Chiral Morphotype.</title>
        <authorList>
            <person name="Sirota-Madi A."/>
            <person name="Olender T."/>
            <person name="Helman Y."/>
            <person name="Brainis I."/>
            <person name="Finkelshtein A."/>
            <person name="Roth D."/>
            <person name="Hagai E."/>
            <person name="Leshkowitz D."/>
            <person name="Brodsky L."/>
            <person name="Galatenko V."/>
            <person name="Nikolaev V."/>
            <person name="Gutnick D.L."/>
            <person name="Lancet D."/>
            <person name="Ben-Jacob E."/>
        </authorList>
    </citation>
    <scope>NUCLEOTIDE SEQUENCE [LARGE SCALE GENOMIC DNA]</scope>
    <source>
        <strain evidence="11 12">C454</strain>
    </source>
</reference>
<dbReference type="GO" id="GO:0016887">
    <property type="term" value="F:ATP hydrolysis activity"/>
    <property type="evidence" value="ECO:0007669"/>
    <property type="project" value="InterPro"/>
</dbReference>
<dbReference type="InterPro" id="IPR003593">
    <property type="entry name" value="AAA+_ATPase"/>
</dbReference>
<keyword evidence="9" id="KW-0472">Membrane</keyword>